<dbReference type="InterPro" id="IPR011009">
    <property type="entry name" value="Kinase-like_dom_sf"/>
</dbReference>
<dbReference type="EMBL" id="KL198161">
    <property type="protein sequence ID" value="KDQ06031.1"/>
    <property type="molecule type" value="Genomic_DNA"/>
</dbReference>
<dbReference type="SUPFAM" id="SSF56112">
    <property type="entry name" value="Protein kinase-like (PK-like)"/>
    <property type="match status" value="1"/>
</dbReference>
<protein>
    <recommendedName>
        <fullName evidence="3">Protein kinase domain-containing protein</fullName>
    </recommendedName>
</protein>
<proteinExistence type="predicted"/>
<dbReference type="Pfam" id="PF07714">
    <property type="entry name" value="PK_Tyr_Ser-Thr"/>
    <property type="match status" value="1"/>
</dbReference>
<dbReference type="Gene3D" id="1.10.510.10">
    <property type="entry name" value="Transferase(Phosphotransferase) domain 1"/>
    <property type="match status" value="1"/>
</dbReference>
<dbReference type="InterPro" id="IPR000719">
    <property type="entry name" value="Prot_kinase_dom"/>
</dbReference>
<dbReference type="GO" id="GO:0004672">
    <property type="term" value="F:protein kinase activity"/>
    <property type="evidence" value="ECO:0007669"/>
    <property type="project" value="InterPro"/>
</dbReference>
<dbReference type="Proteomes" id="UP000027195">
    <property type="component" value="Unassembled WGS sequence"/>
</dbReference>
<keyword evidence="2" id="KW-0067">ATP-binding</keyword>
<dbReference type="PROSITE" id="PS50011">
    <property type="entry name" value="PROTEIN_KINASE_DOM"/>
    <property type="match status" value="1"/>
</dbReference>
<evidence type="ECO:0000313" key="5">
    <source>
        <dbReference type="Proteomes" id="UP000027195"/>
    </source>
</evidence>
<evidence type="ECO:0000259" key="3">
    <source>
        <dbReference type="PROSITE" id="PS50011"/>
    </source>
</evidence>
<evidence type="ECO:0000256" key="2">
    <source>
        <dbReference type="ARBA" id="ARBA00022840"/>
    </source>
</evidence>
<accession>A0A067M375</accession>
<dbReference type="GO" id="GO:0005886">
    <property type="term" value="C:plasma membrane"/>
    <property type="evidence" value="ECO:0007669"/>
    <property type="project" value="TreeGrafter"/>
</dbReference>
<feature type="domain" description="Protein kinase" evidence="3">
    <location>
        <begin position="1"/>
        <end position="144"/>
    </location>
</feature>
<name>A0A067M375_BOTB1</name>
<evidence type="ECO:0000256" key="1">
    <source>
        <dbReference type="ARBA" id="ARBA00022741"/>
    </source>
</evidence>
<dbReference type="PANTHER" id="PTHR27001:SF931">
    <property type="entry name" value="OS11G0664100 PROTEIN"/>
    <property type="match status" value="1"/>
</dbReference>
<dbReference type="HOGENOM" id="CLU_000288_7_18_1"/>
<dbReference type="GO" id="GO:0005524">
    <property type="term" value="F:ATP binding"/>
    <property type="evidence" value="ECO:0007669"/>
    <property type="project" value="UniProtKB-KW"/>
</dbReference>
<gene>
    <name evidence="4" type="ORF">BOTBODRAFT_271945</name>
</gene>
<dbReference type="AlphaFoldDB" id="A0A067M375"/>
<evidence type="ECO:0000313" key="4">
    <source>
        <dbReference type="EMBL" id="KDQ06031.1"/>
    </source>
</evidence>
<organism evidence="4 5">
    <name type="scientific">Botryobasidium botryosum (strain FD-172 SS1)</name>
    <dbReference type="NCBI Taxonomy" id="930990"/>
    <lineage>
        <taxon>Eukaryota</taxon>
        <taxon>Fungi</taxon>
        <taxon>Dikarya</taxon>
        <taxon>Basidiomycota</taxon>
        <taxon>Agaricomycotina</taxon>
        <taxon>Agaricomycetes</taxon>
        <taxon>Cantharellales</taxon>
        <taxon>Botryobasidiaceae</taxon>
        <taxon>Botryobasidium</taxon>
    </lineage>
</organism>
<keyword evidence="5" id="KW-1185">Reference proteome</keyword>
<sequence length="144" mass="16816">MANGHAREFVNRHLYANRVAIVLQAARGLLYLHTRTPTFVHGDPKADNVLILDRGEAQTADFGLSRWAISGTSRGYSKEWCLGGNSRWQAPKLFQTSDDEELQARRTTQSDIFAFGRFITEIYRNFHFPTWPRMWPSFRWRRVQ</sequence>
<dbReference type="PANTHER" id="PTHR27001">
    <property type="entry name" value="OS01G0253100 PROTEIN"/>
    <property type="match status" value="1"/>
</dbReference>
<dbReference type="InParanoid" id="A0A067M375"/>
<reference evidence="5" key="1">
    <citation type="journal article" date="2014" name="Proc. Natl. Acad. Sci. U.S.A.">
        <title>Extensive sampling of basidiomycete genomes demonstrates inadequacy of the white-rot/brown-rot paradigm for wood decay fungi.</title>
        <authorList>
            <person name="Riley R."/>
            <person name="Salamov A.A."/>
            <person name="Brown D.W."/>
            <person name="Nagy L.G."/>
            <person name="Floudas D."/>
            <person name="Held B.W."/>
            <person name="Levasseur A."/>
            <person name="Lombard V."/>
            <person name="Morin E."/>
            <person name="Otillar R."/>
            <person name="Lindquist E.A."/>
            <person name="Sun H."/>
            <person name="LaButti K.M."/>
            <person name="Schmutz J."/>
            <person name="Jabbour D."/>
            <person name="Luo H."/>
            <person name="Baker S.E."/>
            <person name="Pisabarro A.G."/>
            <person name="Walton J.D."/>
            <person name="Blanchette R.A."/>
            <person name="Henrissat B."/>
            <person name="Martin F."/>
            <person name="Cullen D."/>
            <person name="Hibbett D.S."/>
            <person name="Grigoriev I.V."/>
        </authorList>
    </citation>
    <scope>NUCLEOTIDE SEQUENCE [LARGE SCALE GENOMIC DNA]</scope>
    <source>
        <strain evidence="5">FD-172 SS1</strain>
    </source>
</reference>
<dbReference type="InterPro" id="IPR001245">
    <property type="entry name" value="Ser-Thr/Tyr_kinase_cat_dom"/>
</dbReference>
<dbReference type="OrthoDB" id="4062651at2759"/>
<keyword evidence="1" id="KW-0547">Nucleotide-binding</keyword>